<sequence length="137" mass="15382">MKAETAQVAGIEQASAPCFYPEDENGQAFEWGDGTPHWTTASEAWRMLRVIRRDDRGLDLRLRRETEPCWHVACDECGYRYDEDEWCCHFLNLAEARAAADDSGWTTVHGRLLCSECAVESDECPVTPPGQAVVAES</sequence>
<gene>
    <name evidence="1" type="ORF">FHU40_003734</name>
</gene>
<dbReference type="EMBL" id="JACHWR010000002">
    <property type="protein sequence ID" value="MBB3043916.1"/>
    <property type="molecule type" value="Genomic_DNA"/>
</dbReference>
<evidence type="ECO:0000313" key="2">
    <source>
        <dbReference type="Proteomes" id="UP000589626"/>
    </source>
</evidence>
<evidence type="ECO:0000313" key="1">
    <source>
        <dbReference type="EMBL" id="MBB3043916.1"/>
    </source>
</evidence>
<dbReference type="AlphaFoldDB" id="A0A7W4VY38"/>
<proteinExistence type="predicted"/>
<organism evidence="1 2">
    <name type="scientific">Nocardioides soli</name>
    <dbReference type="NCBI Taxonomy" id="1036020"/>
    <lineage>
        <taxon>Bacteria</taxon>
        <taxon>Bacillati</taxon>
        <taxon>Actinomycetota</taxon>
        <taxon>Actinomycetes</taxon>
        <taxon>Propionibacteriales</taxon>
        <taxon>Nocardioidaceae</taxon>
        <taxon>Nocardioides</taxon>
    </lineage>
</organism>
<dbReference type="RefSeq" id="WP_183593672.1">
    <property type="nucleotide sequence ID" value="NZ_JACHWR010000002.1"/>
</dbReference>
<dbReference type="Proteomes" id="UP000589626">
    <property type="component" value="Unassembled WGS sequence"/>
</dbReference>
<comment type="caution">
    <text evidence="1">The sequence shown here is derived from an EMBL/GenBank/DDBJ whole genome shotgun (WGS) entry which is preliminary data.</text>
</comment>
<keyword evidence="2" id="KW-1185">Reference proteome</keyword>
<accession>A0A7W4VY38</accession>
<reference evidence="1 2" key="1">
    <citation type="submission" date="2020-08" db="EMBL/GenBank/DDBJ databases">
        <title>Sequencing the genomes of 1000 actinobacteria strains.</title>
        <authorList>
            <person name="Klenk H.-P."/>
        </authorList>
    </citation>
    <scope>NUCLEOTIDE SEQUENCE [LARGE SCALE GENOMIC DNA]</scope>
    <source>
        <strain evidence="1 2">DSM 105498</strain>
    </source>
</reference>
<protein>
    <submittedName>
        <fullName evidence="1">Uncharacterized protein</fullName>
    </submittedName>
</protein>
<name>A0A7W4VY38_9ACTN</name>